<dbReference type="Proteomes" id="UP000183868">
    <property type="component" value="Chromosome"/>
</dbReference>
<dbReference type="NCBIfam" id="TIGR01352">
    <property type="entry name" value="tonB_Cterm"/>
    <property type="match status" value="1"/>
</dbReference>
<feature type="compositionally biased region" description="Polar residues" evidence="10">
    <location>
        <begin position="355"/>
        <end position="371"/>
    </location>
</feature>
<evidence type="ECO:0000313" key="14">
    <source>
        <dbReference type="EMBL" id="APF17687.1"/>
    </source>
</evidence>
<evidence type="ECO:0000313" key="16">
    <source>
        <dbReference type="Proteomes" id="UP000004671"/>
    </source>
</evidence>
<evidence type="ECO:0000256" key="9">
    <source>
        <dbReference type="ARBA" id="ARBA00023136"/>
    </source>
</evidence>
<dbReference type="AlphaFoldDB" id="H1XVZ9"/>
<comment type="subcellular location">
    <subcellularLocation>
        <location evidence="1">Cell inner membrane</location>
        <topology evidence="1">Single-pass membrane protein</topology>
        <orientation evidence="1">Periplasmic side</orientation>
    </subcellularLocation>
</comment>
<keyword evidence="3" id="KW-0813">Transport</keyword>
<evidence type="ECO:0000256" key="1">
    <source>
        <dbReference type="ARBA" id="ARBA00004383"/>
    </source>
</evidence>
<dbReference type="InterPro" id="IPR012334">
    <property type="entry name" value="Pectin_lyas_fold"/>
</dbReference>
<evidence type="ECO:0000256" key="5">
    <source>
        <dbReference type="ARBA" id="ARBA00022519"/>
    </source>
</evidence>
<dbReference type="OrthoDB" id="5401272at2"/>
<evidence type="ECO:0000256" key="2">
    <source>
        <dbReference type="ARBA" id="ARBA00006555"/>
    </source>
</evidence>
<dbReference type="SUPFAM" id="SSF51126">
    <property type="entry name" value="Pectin lyase-like"/>
    <property type="match status" value="1"/>
</dbReference>
<dbReference type="SMART" id="SM00710">
    <property type="entry name" value="PbH1"/>
    <property type="match status" value="3"/>
</dbReference>
<protein>
    <submittedName>
        <fullName evidence="14">TonB family C-terminal domain-containing protein</fullName>
    </submittedName>
    <submittedName>
        <fullName evidence="15">TonB family protein</fullName>
    </submittedName>
</protein>
<dbReference type="PaxDb" id="880073-Calab_2161"/>
<reference evidence="14 17" key="2">
    <citation type="submission" date="2016-11" db="EMBL/GenBank/DDBJ databases">
        <title>Genomic analysis of Caldithrix abyssi and proposal of a novel bacterial phylum Caldithrichaeota.</title>
        <authorList>
            <person name="Kublanov I."/>
            <person name="Sigalova O."/>
            <person name="Gavrilov S."/>
            <person name="Lebedinsky A."/>
            <person name="Ivanova N."/>
            <person name="Daum C."/>
            <person name="Reddy T."/>
            <person name="Klenk H.P."/>
            <person name="Goker M."/>
            <person name="Reva O."/>
            <person name="Miroshnichenko M."/>
            <person name="Kyprides N."/>
            <person name="Woyke T."/>
            <person name="Gelfand M."/>
        </authorList>
    </citation>
    <scope>NUCLEOTIDE SEQUENCE [LARGE SCALE GENOMIC DNA]</scope>
    <source>
        <strain evidence="14 17">LF13</strain>
    </source>
</reference>
<feature type="signal peptide" evidence="11">
    <location>
        <begin position="1"/>
        <end position="26"/>
    </location>
</feature>
<proteinExistence type="inferred from homology"/>
<evidence type="ECO:0000259" key="13">
    <source>
        <dbReference type="Pfam" id="PF13229"/>
    </source>
</evidence>
<feature type="region of interest" description="Disordered" evidence="10">
    <location>
        <begin position="355"/>
        <end position="378"/>
    </location>
</feature>
<dbReference type="Gene3D" id="3.30.1150.10">
    <property type="match status" value="1"/>
</dbReference>
<gene>
    <name evidence="14" type="primary">tonB</name>
    <name evidence="14" type="ORF">Cabys_936</name>
    <name evidence="15" type="ORF">Calab_2161</name>
</gene>
<dbReference type="GO" id="GO:0098797">
    <property type="term" value="C:plasma membrane protein complex"/>
    <property type="evidence" value="ECO:0007669"/>
    <property type="project" value="TreeGrafter"/>
</dbReference>
<comment type="similarity">
    <text evidence="2">Belongs to the TonB family.</text>
</comment>
<dbReference type="Pfam" id="PF13229">
    <property type="entry name" value="Beta_helix"/>
    <property type="match status" value="1"/>
</dbReference>
<reference evidence="15 16" key="1">
    <citation type="submission" date="2011-09" db="EMBL/GenBank/DDBJ databases">
        <title>The permanent draft genome of Caldithrix abyssi DSM 13497.</title>
        <authorList>
            <consortium name="US DOE Joint Genome Institute (JGI-PGF)"/>
            <person name="Lucas S."/>
            <person name="Han J."/>
            <person name="Lapidus A."/>
            <person name="Bruce D."/>
            <person name="Goodwin L."/>
            <person name="Pitluck S."/>
            <person name="Peters L."/>
            <person name="Kyrpides N."/>
            <person name="Mavromatis K."/>
            <person name="Ivanova N."/>
            <person name="Mikhailova N."/>
            <person name="Chertkov O."/>
            <person name="Detter J.C."/>
            <person name="Tapia R."/>
            <person name="Han C."/>
            <person name="Land M."/>
            <person name="Hauser L."/>
            <person name="Markowitz V."/>
            <person name="Cheng J.-F."/>
            <person name="Hugenholtz P."/>
            <person name="Woyke T."/>
            <person name="Wu D."/>
            <person name="Spring S."/>
            <person name="Brambilla E."/>
            <person name="Klenk H.-P."/>
            <person name="Eisen J.A."/>
        </authorList>
    </citation>
    <scope>NUCLEOTIDE SEQUENCE [LARGE SCALE GENOMIC DNA]</scope>
    <source>
        <strain evidence="15 16">DSM 13497</strain>
    </source>
</reference>
<dbReference type="SUPFAM" id="SSF74653">
    <property type="entry name" value="TolA/TonB C-terminal domain"/>
    <property type="match status" value="1"/>
</dbReference>
<dbReference type="InterPro" id="IPR039448">
    <property type="entry name" value="Beta_helix"/>
</dbReference>
<dbReference type="InterPro" id="IPR051045">
    <property type="entry name" value="TonB-dependent_transducer"/>
</dbReference>
<dbReference type="KEGG" id="caby:Cabys_936"/>
<dbReference type="PANTHER" id="PTHR33446">
    <property type="entry name" value="PROTEIN TONB-RELATED"/>
    <property type="match status" value="1"/>
</dbReference>
<evidence type="ECO:0000256" key="11">
    <source>
        <dbReference type="SAM" id="SignalP"/>
    </source>
</evidence>
<keyword evidence="8" id="KW-1133">Transmembrane helix</keyword>
<dbReference type="EMBL" id="CM001402">
    <property type="protein sequence ID" value="EHO41771.1"/>
    <property type="molecule type" value="Genomic_DNA"/>
</dbReference>
<dbReference type="InterPro" id="IPR006260">
    <property type="entry name" value="TonB/TolA_C"/>
</dbReference>
<dbReference type="InParanoid" id="H1XVZ9"/>
<dbReference type="InterPro" id="IPR011050">
    <property type="entry name" value="Pectin_lyase_fold/virulence"/>
</dbReference>
<dbReference type="STRING" id="880073.Cabys_936"/>
<dbReference type="HOGENOM" id="CLU_570717_0_0_0"/>
<feature type="domain" description="Right handed beta helix" evidence="13">
    <location>
        <begin position="118"/>
        <end position="216"/>
    </location>
</feature>
<accession>H1XVZ9</accession>
<dbReference type="Gene3D" id="2.160.20.10">
    <property type="entry name" value="Single-stranded right-handed beta-helix, Pectin lyase-like"/>
    <property type="match status" value="1"/>
</dbReference>
<organism evidence="15 16">
    <name type="scientific">Caldithrix abyssi DSM 13497</name>
    <dbReference type="NCBI Taxonomy" id="880073"/>
    <lineage>
        <taxon>Bacteria</taxon>
        <taxon>Pseudomonadati</taxon>
        <taxon>Calditrichota</taxon>
        <taxon>Calditrichia</taxon>
        <taxon>Calditrichales</taxon>
        <taxon>Calditrichaceae</taxon>
        <taxon>Caldithrix</taxon>
    </lineage>
</organism>
<evidence type="ECO:0000313" key="15">
    <source>
        <dbReference type="EMBL" id="EHO41771.1"/>
    </source>
</evidence>
<dbReference type="Proteomes" id="UP000004671">
    <property type="component" value="Chromosome"/>
</dbReference>
<evidence type="ECO:0000259" key="12">
    <source>
        <dbReference type="Pfam" id="PF03544"/>
    </source>
</evidence>
<keyword evidence="6" id="KW-0812">Transmembrane</keyword>
<evidence type="ECO:0000313" key="17">
    <source>
        <dbReference type="Proteomes" id="UP000183868"/>
    </source>
</evidence>
<dbReference type="GO" id="GO:0015031">
    <property type="term" value="P:protein transport"/>
    <property type="evidence" value="ECO:0007669"/>
    <property type="project" value="UniProtKB-KW"/>
</dbReference>
<dbReference type="PANTHER" id="PTHR33446:SF2">
    <property type="entry name" value="PROTEIN TONB"/>
    <property type="match status" value="1"/>
</dbReference>
<evidence type="ECO:0000256" key="6">
    <source>
        <dbReference type="ARBA" id="ARBA00022692"/>
    </source>
</evidence>
<keyword evidence="7" id="KW-0653">Protein transport</keyword>
<feature type="chain" id="PRO_5010497905" evidence="11">
    <location>
        <begin position="27"/>
        <end position="478"/>
    </location>
</feature>
<dbReference type="InterPro" id="IPR006626">
    <property type="entry name" value="PbH1"/>
</dbReference>
<sequence length="478" mass="52969" precursor="true">MKRTPFNKRFNQIAALVLLTAWGVCAQTTVIRQASISGQTRWSGVVLVQGDVTIERGARLIIEPGTIIKFATSDAHRSGADRTRCELIVKGALIARGEIDRKIIFTSAAEHPKMHDWSGIRIINMKQPAQFEYVIVEYAYNGFDIKKSDPLIRNSQIRYNYNAGLRIAVRSEAKLIGNIIQDNGYAGVICETGARPVLTDNMITKNQIGVIIFGTAKPNLGDLSKKDGQQGRNGLFENYEYDVYNHGSNDILAEGNSWGTEDKQTILERIFDGQDSPQYGIVDFNPIVGNIDLDRKILIAQQPENYLALQPPAQDSMAEAPASAEATTSLPQIPLEQDTIPMARPVELAVAESVAQTPPETIDTAEQTASSAEEPAETQHQIDFDQIFLDVFLDKKLTMKKKVAPVVDNPERGMNDHGNVIIRVIVGKDGRVEQAEVLRSLNYYYDALALKAARQFVFEPGTVKGVKVRFSTTLVFKF</sequence>
<dbReference type="eggNOG" id="COG3420">
    <property type="taxonomic scope" value="Bacteria"/>
</dbReference>
<dbReference type="GO" id="GO:0055085">
    <property type="term" value="P:transmembrane transport"/>
    <property type="evidence" value="ECO:0007669"/>
    <property type="project" value="InterPro"/>
</dbReference>
<evidence type="ECO:0000256" key="7">
    <source>
        <dbReference type="ARBA" id="ARBA00022927"/>
    </source>
</evidence>
<keyword evidence="11" id="KW-0732">Signal</keyword>
<dbReference type="EMBL" id="CP018099">
    <property type="protein sequence ID" value="APF17687.1"/>
    <property type="molecule type" value="Genomic_DNA"/>
</dbReference>
<dbReference type="RefSeq" id="WP_006928947.1">
    <property type="nucleotide sequence ID" value="NZ_CM001402.1"/>
</dbReference>
<keyword evidence="5" id="KW-0997">Cell inner membrane</keyword>
<feature type="domain" description="TonB C-terminal" evidence="12">
    <location>
        <begin position="414"/>
        <end position="478"/>
    </location>
</feature>
<evidence type="ECO:0000256" key="3">
    <source>
        <dbReference type="ARBA" id="ARBA00022448"/>
    </source>
</evidence>
<dbReference type="Pfam" id="PF03544">
    <property type="entry name" value="TonB_C"/>
    <property type="match status" value="1"/>
</dbReference>
<keyword evidence="9" id="KW-0472">Membrane</keyword>
<dbReference type="InterPro" id="IPR037682">
    <property type="entry name" value="TonB_C"/>
</dbReference>
<keyword evidence="16" id="KW-1185">Reference proteome</keyword>
<keyword evidence="4" id="KW-1003">Cell membrane</keyword>
<dbReference type="GO" id="GO:0031992">
    <property type="term" value="F:energy transducer activity"/>
    <property type="evidence" value="ECO:0007669"/>
    <property type="project" value="TreeGrafter"/>
</dbReference>
<evidence type="ECO:0000256" key="10">
    <source>
        <dbReference type="SAM" id="MobiDB-lite"/>
    </source>
</evidence>
<name>H1XVZ9_CALAY</name>
<evidence type="ECO:0000256" key="4">
    <source>
        <dbReference type="ARBA" id="ARBA00022475"/>
    </source>
</evidence>
<evidence type="ECO:0000256" key="8">
    <source>
        <dbReference type="ARBA" id="ARBA00022989"/>
    </source>
</evidence>